<feature type="transmembrane region" description="Helical" evidence="8">
    <location>
        <begin position="6"/>
        <end position="25"/>
    </location>
</feature>
<evidence type="ECO:0000313" key="9">
    <source>
        <dbReference type="EMBL" id="ODV90959.1"/>
    </source>
</evidence>
<dbReference type="GO" id="GO:0006644">
    <property type="term" value="P:phospholipid metabolic process"/>
    <property type="evidence" value="ECO:0007669"/>
    <property type="project" value="EnsemblFungi"/>
</dbReference>
<organism evidence="9 10">
    <name type="scientific">Tortispora caseinolytica NRRL Y-17796</name>
    <dbReference type="NCBI Taxonomy" id="767744"/>
    <lineage>
        <taxon>Eukaryota</taxon>
        <taxon>Fungi</taxon>
        <taxon>Dikarya</taxon>
        <taxon>Ascomycota</taxon>
        <taxon>Saccharomycotina</taxon>
        <taxon>Trigonopsidomycetes</taxon>
        <taxon>Trigonopsidales</taxon>
        <taxon>Trigonopsidaceae</taxon>
        <taxon>Tortispora</taxon>
    </lineage>
</organism>
<evidence type="ECO:0000256" key="5">
    <source>
        <dbReference type="ARBA" id="ARBA00022989"/>
    </source>
</evidence>
<reference evidence="10" key="1">
    <citation type="submission" date="2016-02" db="EMBL/GenBank/DDBJ databases">
        <title>Comparative genomics of biotechnologically important yeasts.</title>
        <authorList>
            <consortium name="DOE Joint Genome Institute"/>
            <person name="Riley R."/>
            <person name="Haridas S."/>
            <person name="Wolfe K.H."/>
            <person name="Lopes M.R."/>
            <person name="Hittinger C.T."/>
            <person name="Goker M."/>
            <person name="Salamov A."/>
            <person name="Wisecaver J."/>
            <person name="Long T.M."/>
            <person name="Aerts A.L."/>
            <person name="Barry K."/>
            <person name="Choi C."/>
            <person name="Clum A."/>
            <person name="Coughlan A.Y."/>
            <person name="Deshpande S."/>
            <person name="Douglass A.P."/>
            <person name="Hanson S.J."/>
            <person name="Klenk H.-P."/>
            <person name="Labutti K."/>
            <person name="Lapidus A."/>
            <person name="Lindquist E."/>
            <person name="Lipzen A."/>
            <person name="Meier-Kolthoff J.P."/>
            <person name="Ohm R.A."/>
            <person name="Otillar R.P."/>
            <person name="Pangilinan J."/>
            <person name="Peng Y."/>
            <person name="Rokas A."/>
            <person name="Rosa C.A."/>
            <person name="Scheuner C."/>
            <person name="Sibirny A.A."/>
            <person name="Slot J.C."/>
            <person name="Stielow J.B."/>
            <person name="Sun H."/>
            <person name="Kurtzman C.P."/>
            <person name="Blackwell M."/>
            <person name="Jeffries T.W."/>
            <person name="Grigoriev I.V."/>
        </authorList>
    </citation>
    <scope>NUCLEOTIDE SEQUENCE [LARGE SCALE GENOMIC DNA]</scope>
    <source>
        <strain evidence="10">NRRL Y-17796</strain>
    </source>
</reference>
<dbReference type="GO" id="GO:0051087">
    <property type="term" value="F:protein-folding chaperone binding"/>
    <property type="evidence" value="ECO:0007669"/>
    <property type="project" value="EnsemblFungi"/>
</dbReference>
<keyword evidence="4 8" id="KW-0812">Transmembrane</keyword>
<evidence type="ECO:0000256" key="4">
    <source>
        <dbReference type="ARBA" id="ARBA00022692"/>
    </source>
</evidence>
<dbReference type="AlphaFoldDB" id="A0A1E4TGV3"/>
<evidence type="ECO:0000313" key="10">
    <source>
        <dbReference type="Proteomes" id="UP000095023"/>
    </source>
</evidence>
<dbReference type="InterPro" id="IPR002809">
    <property type="entry name" value="EMC3/TMCO1"/>
</dbReference>
<evidence type="ECO:0000256" key="2">
    <source>
        <dbReference type="ARBA" id="ARBA00005376"/>
    </source>
</evidence>
<keyword evidence="5 8" id="KW-1133">Transmembrane helix</keyword>
<dbReference type="PANTHER" id="PTHR13116">
    <property type="entry name" value="ER MEMBRANE PROTEIN COMPLEX SUBUNIT 3"/>
    <property type="match status" value="1"/>
</dbReference>
<dbReference type="GO" id="GO:0072546">
    <property type="term" value="C:EMC complex"/>
    <property type="evidence" value="ECO:0007669"/>
    <property type="project" value="EnsemblFungi"/>
</dbReference>
<accession>A0A1E4TGV3</accession>
<feature type="transmembrane region" description="Helical" evidence="8">
    <location>
        <begin position="169"/>
        <end position="187"/>
    </location>
</feature>
<dbReference type="SMART" id="SM01415">
    <property type="entry name" value="DUF106"/>
    <property type="match status" value="1"/>
</dbReference>
<evidence type="ECO:0000256" key="6">
    <source>
        <dbReference type="ARBA" id="ARBA00023136"/>
    </source>
</evidence>
<dbReference type="GO" id="GO:0045050">
    <property type="term" value="P:protein insertion into ER membrane by stop-transfer membrane-anchor sequence"/>
    <property type="evidence" value="ECO:0007669"/>
    <property type="project" value="EnsemblFungi"/>
</dbReference>
<evidence type="ECO:0000256" key="7">
    <source>
        <dbReference type="PIRNR" id="PIRNR010045"/>
    </source>
</evidence>
<protein>
    <recommendedName>
        <fullName evidence="3 7">ER membrane protein complex subunit 3</fullName>
    </recommendedName>
</protein>
<name>A0A1E4TGV3_9ASCO</name>
<evidence type="ECO:0000256" key="1">
    <source>
        <dbReference type="ARBA" id="ARBA00004141"/>
    </source>
</evidence>
<comment type="similarity">
    <text evidence="2 7">Belongs to the EMC3 family.</text>
</comment>
<dbReference type="PANTHER" id="PTHR13116:SF5">
    <property type="entry name" value="ER MEMBRANE PROTEIN COMPLEX SUBUNIT 3"/>
    <property type="match status" value="1"/>
</dbReference>
<sequence length="251" mass="28561">MLLDPQLSAWVLYPILYIMFLVGLLKNYLSLLLLDTPNPEPLELRQQQWLLRGRNLIANHCALSKTGISQRRLFLIAKFRQGHALKDRETKDQKINPMSDPSGTQAMTTSLKGNIANMLPQTIVMTWVNYFFSGFVLFQLPFPLTYQFKSMLQTGIYTRDLDASWVSSISWYLLTLFGLKSFYNLLLDSDITPMDTGSPAASMANMMMPNMAPGEHPHKTFLADADSIALLDSKSVLDNVESRLLKRFMKI</sequence>
<dbReference type="PIRSF" id="PIRSF010045">
    <property type="entry name" value="DUF850_TM_euk"/>
    <property type="match status" value="1"/>
</dbReference>
<feature type="transmembrane region" description="Helical" evidence="8">
    <location>
        <begin position="122"/>
        <end position="142"/>
    </location>
</feature>
<dbReference type="GO" id="GO:0034975">
    <property type="term" value="P:protein folding in endoplasmic reticulum"/>
    <property type="evidence" value="ECO:0007669"/>
    <property type="project" value="TreeGrafter"/>
</dbReference>
<comment type="function">
    <text evidence="7">The EMC seems to be required for efficient folding of proteins in the endoplasmic reticulum (ER).</text>
</comment>
<dbReference type="Proteomes" id="UP000095023">
    <property type="component" value="Unassembled WGS sequence"/>
</dbReference>
<evidence type="ECO:0000256" key="3">
    <source>
        <dbReference type="ARBA" id="ARBA00020822"/>
    </source>
</evidence>
<keyword evidence="6 8" id="KW-0472">Membrane</keyword>
<dbReference type="EMBL" id="KV453842">
    <property type="protein sequence ID" value="ODV90959.1"/>
    <property type="molecule type" value="Genomic_DNA"/>
</dbReference>
<dbReference type="InterPro" id="IPR008568">
    <property type="entry name" value="EMC3"/>
</dbReference>
<dbReference type="GO" id="GO:0015914">
    <property type="term" value="P:phospholipid transport"/>
    <property type="evidence" value="ECO:0007669"/>
    <property type="project" value="EnsemblFungi"/>
</dbReference>
<dbReference type="GO" id="GO:0032977">
    <property type="term" value="F:membrane insertase activity"/>
    <property type="evidence" value="ECO:0007669"/>
    <property type="project" value="EnsemblFungi"/>
</dbReference>
<evidence type="ECO:0000256" key="8">
    <source>
        <dbReference type="SAM" id="Phobius"/>
    </source>
</evidence>
<dbReference type="Pfam" id="PF01956">
    <property type="entry name" value="EMC3_TMCO1"/>
    <property type="match status" value="1"/>
</dbReference>
<comment type="subcellular location">
    <subcellularLocation>
        <location evidence="1">Membrane</location>
        <topology evidence="1">Multi-pass membrane protein</topology>
    </subcellularLocation>
</comment>
<keyword evidence="10" id="KW-1185">Reference proteome</keyword>
<dbReference type="OrthoDB" id="6745403at2759"/>
<proteinExistence type="inferred from homology"/>
<gene>
    <name evidence="9" type="ORF">CANCADRAFT_113951</name>
</gene>